<proteinExistence type="predicted"/>
<sequence>MYKRSVLLPKFEDNEDLSRLSFWEWGKGLTCNHISWIAWIILLLLVTFQTPNVIIEWIQAKRFSTRNSIKANLAKNPFQCTHKTKAKYVPSELTMRPLDDYVRYQAPFLSFFHTLDMKRGGSVLEIGSGSGRALLDLKGAYPTISVYGTNLRGYGFQQSNGSADALWNVADYFDIPVNCDQSGAPDFPVLLETYPIQSEEFTTLFEPGTFDFIFSRHSVNQGKLLTNESHIFIHRLLPFLKVGSPAMVQMLGGAFHPTSDNKYYPILKVWNIVSKDAEQRRVSVILYQTLCYASKFCISVVFKKCLPGAKLHRTYKDCIVPDTFQYDLPPAGWLVSELARVGRLETKGVTSEVRRKCLRYPDAYMANFVRALDRWEQLGSVSGLSVSEAVLCRAAAS</sequence>
<organism evidence="2">
    <name type="scientific">Cryptomonas curvata</name>
    <dbReference type="NCBI Taxonomy" id="233186"/>
    <lineage>
        <taxon>Eukaryota</taxon>
        <taxon>Cryptophyceae</taxon>
        <taxon>Cryptomonadales</taxon>
        <taxon>Cryptomonadaceae</taxon>
        <taxon>Cryptomonas</taxon>
    </lineage>
</organism>
<dbReference type="InterPro" id="IPR029063">
    <property type="entry name" value="SAM-dependent_MTases_sf"/>
</dbReference>
<gene>
    <name evidence="2" type="ORF">CCUR1050_LOCUS28581</name>
</gene>
<accession>A0A7S0QX11</accession>
<protein>
    <submittedName>
        <fullName evidence="2">Uncharacterized protein</fullName>
    </submittedName>
</protein>
<dbReference type="EMBL" id="HBEZ01052129">
    <property type="protein sequence ID" value="CAD8654232.1"/>
    <property type="molecule type" value="Transcribed_RNA"/>
</dbReference>
<dbReference type="Gene3D" id="3.40.50.150">
    <property type="entry name" value="Vaccinia Virus protein VP39"/>
    <property type="match status" value="1"/>
</dbReference>
<feature type="transmembrane region" description="Helical" evidence="1">
    <location>
        <begin position="36"/>
        <end position="58"/>
    </location>
</feature>
<keyword evidence="1" id="KW-0472">Membrane</keyword>
<dbReference type="AlphaFoldDB" id="A0A7S0QX11"/>
<keyword evidence="1" id="KW-1133">Transmembrane helix</keyword>
<keyword evidence="1" id="KW-0812">Transmembrane</keyword>
<name>A0A7S0QX11_9CRYP</name>
<reference evidence="2" key="1">
    <citation type="submission" date="2021-01" db="EMBL/GenBank/DDBJ databases">
        <authorList>
            <person name="Corre E."/>
            <person name="Pelletier E."/>
            <person name="Niang G."/>
            <person name="Scheremetjew M."/>
            <person name="Finn R."/>
            <person name="Kale V."/>
            <person name="Holt S."/>
            <person name="Cochrane G."/>
            <person name="Meng A."/>
            <person name="Brown T."/>
            <person name="Cohen L."/>
        </authorList>
    </citation>
    <scope>NUCLEOTIDE SEQUENCE</scope>
    <source>
        <strain evidence="2">CCAP979/52</strain>
    </source>
</reference>
<dbReference type="SUPFAM" id="SSF53335">
    <property type="entry name" value="S-adenosyl-L-methionine-dependent methyltransferases"/>
    <property type="match status" value="1"/>
</dbReference>
<evidence type="ECO:0000256" key="1">
    <source>
        <dbReference type="SAM" id="Phobius"/>
    </source>
</evidence>
<evidence type="ECO:0000313" key="2">
    <source>
        <dbReference type="EMBL" id="CAD8654232.1"/>
    </source>
</evidence>